<dbReference type="PROSITE" id="PS50146">
    <property type="entry name" value="DAGK"/>
    <property type="match status" value="1"/>
</dbReference>
<evidence type="ECO:0000256" key="6">
    <source>
        <dbReference type="ARBA" id="ARBA00022679"/>
    </source>
</evidence>
<dbReference type="InterPro" id="IPR016064">
    <property type="entry name" value="NAD/diacylglycerol_kinase_sf"/>
</dbReference>
<dbReference type="InterPro" id="IPR050187">
    <property type="entry name" value="Lipid_Phosphate_FormReg"/>
</dbReference>
<dbReference type="EC" id="2.7.1.107" evidence="5"/>
<evidence type="ECO:0000256" key="21">
    <source>
        <dbReference type="ARBA" id="ARBA00025749"/>
    </source>
</evidence>
<evidence type="ECO:0000256" key="16">
    <source>
        <dbReference type="ARBA" id="ARBA00024483"/>
    </source>
</evidence>
<keyword evidence="9" id="KW-0999">Mitochondrion inner membrane</keyword>
<evidence type="ECO:0000256" key="7">
    <source>
        <dbReference type="ARBA" id="ARBA00022741"/>
    </source>
</evidence>
<dbReference type="AlphaFoldDB" id="W8BUK1"/>
<dbReference type="EMBL" id="GAMC01001530">
    <property type="protein sequence ID" value="JAC05026.1"/>
    <property type="molecule type" value="mRNA"/>
</dbReference>
<dbReference type="SUPFAM" id="SSF111331">
    <property type="entry name" value="NAD kinase/diacylglycerol kinase-like"/>
    <property type="match status" value="1"/>
</dbReference>
<evidence type="ECO:0000256" key="5">
    <source>
        <dbReference type="ARBA" id="ARBA00012133"/>
    </source>
</evidence>
<feature type="domain" description="DAGKc" evidence="30">
    <location>
        <begin position="53"/>
        <end position="147"/>
    </location>
</feature>
<evidence type="ECO:0000256" key="29">
    <source>
        <dbReference type="ARBA" id="ARBA00048876"/>
    </source>
</evidence>
<comment type="subcellular location">
    <subcellularLocation>
        <location evidence="3">Mitochondrion inner membrane</location>
        <topology evidence="3">Peripheral membrane protein</topology>
    </subcellularLocation>
    <subcellularLocation>
        <location evidence="2">Mitochondrion intermembrane space</location>
    </subcellularLocation>
</comment>
<dbReference type="UniPathway" id="UPA00230"/>
<evidence type="ECO:0000256" key="15">
    <source>
        <dbReference type="ARBA" id="ARBA00023411"/>
    </source>
</evidence>
<dbReference type="PANTHER" id="PTHR12358">
    <property type="entry name" value="SPHINGOSINE KINASE"/>
    <property type="match status" value="1"/>
</dbReference>
<evidence type="ECO:0000256" key="19">
    <source>
        <dbReference type="ARBA" id="ARBA00024556"/>
    </source>
</evidence>
<comment type="pathway">
    <text evidence="4">Lipid metabolism; glycerolipid metabolism.</text>
</comment>
<dbReference type="InterPro" id="IPR045579">
    <property type="entry name" value="AGK_C"/>
</dbReference>
<comment type="catalytic activity">
    <reaction evidence="16">
        <text>1-(5Z,8Z,11Z,14Z-eicosatetraenoyl)-sn-glycerol + ATP = 1-(5Z,8Z,11Z,14Z-eicosatetraenoyl)-sn-glycero-3-phosphate + ADP + H(+)</text>
        <dbReference type="Rhea" id="RHEA:43328"/>
        <dbReference type="ChEBI" id="CHEBI:15378"/>
        <dbReference type="ChEBI" id="CHEBI:30616"/>
        <dbReference type="ChEBI" id="CHEBI:34071"/>
        <dbReference type="ChEBI" id="CHEBI:74938"/>
        <dbReference type="ChEBI" id="CHEBI:456216"/>
    </reaction>
    <physiologicalReaction direction="left-to-right" evidence="16">
        <dbReference type="Rhea" id="RHEA:43329"/>
    </physiologicalReaction>
</comment>
<evidence type="ECO:0000256" key="20">
    <source>
        <dbReference type="ARBA" id="ARBA00024636"/>
    </source>
</evidence>
<evidence type="ECO:0000256" key="8">
    <source>
        <dbReference type="ARBA" id="ARBA00022777"/>
    </source>
</evidence>
<dbReference type="GO" id="GO:0005524">
    <property type="term" value="F:ATP binding"/>
    <property type="evidence" value="ECO:0007669"/>
    <property type="project" value="UniProtKB-KW"/>
</dbReference>
<comment type="cofactor">
    <cofactor evidence="1">
        <name>Mg(2+)</name>
        <dbReference type="ChEBI" id="CHEBI:18420"/>
    </cofactor>
</comment>
<evidence type="ECO:0000256" key="23">
    <source>
        <dbReference type="ARBA" id="ARBA00026098"/>
    </source>
</evidence>
<gene>
    <name evidence="31" type="primary">AGK</name>
</gene>
<keyword evidence="12" id="KW-0496">Mitochondrion</keyword>
<dbReference type="GO" id="GO:0001729">
    <property type="term" value="F:ceramide kinase activity"/>
    <property type="evidence" value="ECO:0007669"/>
    <property type="project" value="UniProtKB-EC"/>
</dbReference>
<dbReference type="EC" id="2.7.1.94" evidence="23"/>
<organism evidence="31">
    <name type="scientific">Ceratitis capitata</name>
    <name type="common">Mediterranean fruit fly</name>
    <name type="synonym">Tephritis capitata</name>
    <dbReference type="NCBI Taxonomy" id="7213"/>
    <lineage>
        <taxon>Eukaryota</taxon>
        <taxon>Metazoa</taxon>
        <taxon>Ecdysozoa</taxon>
        <taxon>Arthropoda</taxon>
        <taxon>Hexapoda</taxon>
        <taxon>Insecta</taxon>
        <taxon>Pterygota</taxon>
        <taxon>Neoptera</taxon>
        <taxon>Endopterygota</taxon>
        <taxon>Diptera</taxon>
        <taxon>Brachycera</taxon>
        <taxon>Muscomorpha</taxon>
        <taxon>Tephritoidea</taxon>
        <taxon>Tephritidae</taxon>
        <taxon>Ceratitis</taxon>
        <taxon>Ceratitis</taxon>
    </lineage>
</organism>
<dbReference type="GO" id="GO:0046513">
    <property type="term" value="P:ceramide biosynthetic process"/>
    <property type="evidence" value="ECO:0007669"/>
    <property type="project" value="TreeGrafter"/>
</dbReference>
<evidence type="ECO:0000256" key="10">
    <source>
        <dbReference type="ARBA" id="ARBA00022840"/>
    </source>
</evidence>
<evidence type="ECO:0000256" key="28">
    <source>
        <dbReference type="ARBA" id="ARBA00048663"/>
    </source>
</evidence>
<dbReference type="InterPro" id="IPR001206">
    <property type="entry name" value="Diacylglycerol_kinase_cat_dom"/>
</dbReference>
<comment type="catalytic activity">
    <reaction evidence="17">
        <text>1-(9Z-octadecenoyl)-sn-glycerol + ATP = 1-(9Z-octadecenoyl)-sn-glycero-3-phosphate + ADP + H(+)</text>
        <dbReference type="Rhea" id="RHEA:41079"/>
        <dbReference type="ChEBI" id="CHEBI:15378"/>
        <dbReference type="ChEBI" id="CHEBI:30616"/>
        <dbReference type="ChEBI" id="CHEBI:74544"/>
        <dbReference type="ChEBI" id="CHEBI:75757"/>
        <dbReference type="ChEBI" id="CHEBI:456216"/>
    </reaction>
    <physiologicalReaction direction="left-to-right" evidence="17">
        <dbReference type="Rhea" id="RHEA:41080"/>
    </physiologicalReaction>
</comment>
<dbReference type="PANTHER" id="PTHR12358:SF31">
    <property type="entry name" value="ACYLGLYCEROL KINASE, MITOCHONDRIAL"/>
    <property type="match status" value="1"/>
</dbReference>
<comment type="catalytic activity">
    <reaction evidence="28">
        <text>a monoacylglycerol + ATP = a monoacyl-sn-glycero-3-phosphate + ADP + H(+)</text>
        <dbReference type="Rhea" id="RHEA:19293"/>
        <dbReference type="ChEBI" id="CHEBI:15378"/>
        <dbReference type="ChEBI" id="CHEBI:17408"/>
        <dbReference type="ChEBI" id="CHEBI:30616"/>
        <dbReference type="ChEBI" id="CHEBI:77589"/>
        <dbReference type="ChEBI" id="CHEBI:456216"/>
        <dbReference type="EC" id="2.7.1.94"/>
    </reaction>
    <physiologicalReaction direction="left-to-right" evidence="28">
        <dbReference type="Rhea" id="RHEA:19294"/>
    </physiologicalReaction>
</comment>
<accession>W8BUK1</accession>
<comment type="similarity">
    <text evidence="21">Belongs to the AGK family.</text>
</comment>
<evidence type="ECO:0000256" key="24">
    <source>
        <dbReference type="ARBA" id="ARBA00026142"/>
    </source>
</evidence>
<comment type="catalytic activity">
    <reaction evidence="27">
        <text>an N-acylsphing-4-enine + ATP = an N-acylsphing-4-enine 1-phosphate + ADP + H(+)</text>
        <dbReference type="Rhea" id="RHEA:17929"/>
        <dbReference type="ChEBI" id="CHEBI:15378"/>
        <dbReference type="ChEBI" id="CHEBI:30616"/>
        <dbReference type="ChEBI" id="CHEBI:52639"/>
        <dbReference type="ChEBI" id="CHEBI:57674"/>
        <dbReference type="ChEBI" id="CHEBI:456216"/>
        <dbReference type="EC" id="2.7.1.138"/>
    </reaction>
    <physiologicalReaction direction="left-to-right" evidence="27">
        <dbReference type="Rhea" id="RHEA:17930"/>
    </physiologicalReaction>
</comment>
<dbReference type="GO" id="GO:0005758">
    <property type="term" value="C:mitochondrial intermembrane space"/>
    <property type="evidence" value="ECO:0007669"/>
    <property type="project" value="UniProtKB-SubCell"/>
</dbReference>
<dbReference type="KEGG" id="ccat:101456786"/>
<evidence type="ECO:0000259" key="30">
    <source>
        <dbReference type="PROSITE" id="PS50146"/>
    </source>
</evidence>
<evidence type="ECO:0000256" key="22">
    <source>
        <dbReference type="ARBA" id="ARBA00026096"/>
    </source>
</evidence>
<keyword evidence="8 31" id="KW-0418">Kinase</keyword>
<dbReference type="InterPro" id="IPR017438">
    <property type="entry name" value="ATP-NAD_kinase_N"/>
</dbReference>
<dbReference type="CTD" id="326168"/>
<evidence type="ECO:0000256" key="13">
    <source>
        <dbReference type="ARBA" id="ARBA00023136"/>
    </source>
</evidence>
<dbReference type="Pfam" id="PF19712">
    <property type="entry name" value="AGK_C"/>
    <property type="match status" value="1"/>
</dbReference>
<comment type="catalytic activity">
    <reaction evidence="20">
        <text>1-hexadecanoyl-sn-glycerol + ATP = 1-hexadecanoyl-sn-glycero-3-phosphate + ADP + H(+)</text>
        <dbReference type="Rhea" id="RHEA:43308"/>
        <dbReference type="ChEBI" id="CHEBI:15378"/>
        <dbReference type="ChEBI" id="CHEBI:30616"/>
        <dbReference type="ChEBI" id="CHEBI:57518"/>
        <dbReference type="ChEBI" id="CHEBI:75542"/>
        <dbReference type="ChEBI" id="CHEBI:456216"/>
    </reaction>
    <physiologicalReaction direction="left-to-right" evidence="20">
        <dbReference type="Rhea" id="RHEA:43309"/>
    </physiologicalReaction>
</comment>
<proteinExistence type="evidence at transcript level"/>
<dbReference type="EC" id="2.7.1.138" evidence="22"/>
<evidence type="ECO:0000256" key="3">
    <source>
        <dbReference type="ARBA" id="ARBA00004637"/>
    </source>
</evidence>
<comment type="catalytic activity">
    <reaction evidence="19">
        <text>2-(5Z,8Z,11Z,14Z-eicosatetraenoyl)-glycerol + ATP = 2-(5Z,8Z,11Z,14Z-eicosatetraenoyl)-sn-glycero-3-phosphate + ADP + H(+)</text>
        <dbReference type="Rhea" id="RHEA:43316"/>
        <dbReference type="ChEBI" id="CHEBI:15378"/>
        <dbReference type="ChEBI" id="CHEBI:30616"/>
        <dbReference type="ChEBI" id="CHEBI:52392"/>
        <dbReference type="ChEBI" id="CHEBI:78209"/>
        <dbReference type="ChEBI" id="CHEBI:456216"/>
    </reaction>
    <physiologicalReaction direction="left-to-right" evidence="19">
        <dbReference type="Rhea" id="RHEA:43317"/>
    </physiologicalReaction>
</comment>
<evidence type="ECO:0000256" key="4">
    <source>
        <dbReference type="ARBA" id="ARBA00005175"/>
    </source>
</evidence>
<dbReference type="Gene3D" id="3.40.50.10330">
    <property type="entry name" value="Probable inorganic polyphosphate/atp-NAD kinase, domain 1"/>
    <property type="match status" value="1"/>
</dbReference>
<evidence type="ECO:0000256" key="1">
    <source>
        <dbReference type="ARBA" id="ARBA00001946"/>
    </source>
</evidence>
<comment type="catalytic activity">
    <reaction evidence="29">
        <text>N-(hexanoyl)sphing-4-enine + ATP = N-hexanoylsphing-4-enine 1-phosphate + ADP + H(+)</text>
        <dbReference type="Rhea" id="RHEA:43312"/>
        <dbReference type="ChEBI" id="CHEBI:15378"/>
        <dbReference type="ChEBI" id="CHEBI:30616"/>
        <dbReference type="ChEBI" id="CHEBI:63867"/>
        <dbReference type="ChEBI" id="CHEBI:82959"/>
        <dbReference type="ChEBI" id="CHEBI:456216"/>
    </reaction>
    <physiologicalReaction direction="left-to-right" evidence="29">
        <dbReference type="Rhea" id="RHEA:43313"/>
    </physiologicalReaction>
</comment>
<evidence type="ECO:0000256" key="18">
    <source>
        <dbReference type="ARBA" id="ARBA00024512"/>
    </source>
</evidence>
<sequence>MIALKTIRNHWKKSLFAAGVVGYGLDYAKTSFEITQHMKNVCAETVAIGKVCDKPKHVVVVLNPAANKRKAEKMFKEYCEPILHLSGYSVDIIKTTQEGHVKTWLNDMTVRPHAIVVAGGDGTASEVVTGLLRRKDGKCPIVLLPLGRKSSTAVKYLDIKPENKLDRVKSLTAALMPLLQENFKSESVMKVDFIDDSEEDNNKADSIKQNATIYGLNDFSWGFLRDLESITDKYWYFGPLRQYAATFFNAFSNKLNWNFDTDYVYTPPCAGCSNCLPSESKSYVKKFLPRMYTVRDTNTANVNSYKLNEDCNTKTEGHTNVNQLNITCKQNIDTGSSLETKMIDTLTPGVDFVKKINKVIDKELQPNSTINSRTIQLKPQVKEAPDAHYSIDGEEYDVKPLRIEVVPNAIQVFCK</sequence>
<reference evidence="31" key="2">
    <citation type="journal article" date="2014" name="BMC Genomics">
        <title>A genomic perspective to assessing quality of mass-reared SIT flies used in Mediterranean fruit fly (Ceratitis capitata) eradication in California.</title>
        <authorList>
            <person name="Calla B."/>
            <person name="Hall B."/>
            <person name="Hou S."/>
            <person name="Geib S.M."/>
        </authorList>
    </citation>
    <scope>NUCLEOTIDE SEQUENCE</scope>
</reference>
<keyword evidence="13" id="KW-0472">Membrane</keyword>
<evidence type="ECO:0000256" key="17">
    <source>
        <dbReference type="ARBA" id="ARBA00024505"/>
    </source>
</evidence>
<evidence type="ECO:0000256" key="2">
    <source>
        <dbReference type="ARBA" id="ARBA00004569"/>
    </source>
</evidence>
<dbReference type="GO" id="GO:0046512">
    <property type="term" value="P:sphingosine biosynthetic process"/>
    <property type="evidence" value="ECO:0007669"/>
    <property type="project" value="TreeGrafter"/>
</dbReference>
<comment type="catalytic activity">
    <reaction evidence="14">
        <text>1,2-di-(9Z-octadecenoyl)-sn-glycerol + ATP = 1,2-di-(9Z-octadecenoyl)-sn-glycero-3-phosphate + ADP + H(+)</text>
        <dbReference type="Rhea" id="RHEA:40327"/>
        <dbReference type="ChEBI" id="CHEBI:15378"/>
        <dbReference type="ChEBI" id="CHEBI:30616"/>
        <dbReference type="ChEBI" id="CHEBI:52333"/>
        <dbReference type="ChEBI" id="CHEBI:74546"/>
        <dbReference type="ChEBI" id="CHEBI:456216"/>
    </reaction>
    <physiologicalReaction direction="left-to-right" evidence="14">
        <dbReference type="Rhea" id="RHEA:40328"/>
    </physiologicalReaction>
</comment>
<evidence type="ECO:0000256" key="9">
    <source>
        <dbReference type="ARBA" id="ARBA00022792"/>
    </source>
</evidence>
<comment type="catalytic activity">
    <reaction evidence="26">
        <text>a 2-acylglycerol + ATP = a 2-acyl-sn-glycerol 3-phosphate + ADP + H(+)</text>
        <dbReference type="Rhea" id="RHEA:39847"/>
        <dbReference type="ChEBI" id="CHEBI:15378"/>
        <dbReference type="ChEBI" id="CHEBI:17389"/>
        <dbReference type="ChEBI" id="CHEBI:30616"/>
        <dbReference type="ChEBI" id="CHEBI:64982"/>
        <dbReference type="ChEBI" id="CHEBI:456216"/>
    </reaction>
    <physiologicalReaction direction="left-to-right" evidence="26">
        <dbReference type="Rhea" id="RHEA:39848"/>
    </physiologicalReaction>
</comment>
<keyword evidence="6" id="KW-0808">Transferase</keyword>
<keyword evidence="10" id="KW-0067">ATP-binding</keyword>
<dbReference type="GeneID" id="101456786"/>
<keyword evidence="7" id="KW-0547">Nucleotide-binding</keyword>
<comment type="catalytic activity">
    <reaction evidence="15">
        <text>a 1,2-diacyl-sn-glycerol + ATP = a 1,2-diacyl-sn-glycero-3-phosphate + ADP + H(+)</text>
        <dbReference type="Rhea" id="RHEA:10272"/>
        <dbReference type="ChEBI" id="CHEBI:15378"/>
        <dbReference type="ChEBI" id="CHEBI:17815"/>
        <dbReference type="ChEBI" id="CHEBI:30616"/>
        <dbReference type="ChEBI" id="CHEBI:58608"/>
        <dbReference type="ChEBI" id="CHEBI:456216"/>
        <dbReference type="EC" id="2.7.1.107"/>
    </reaction>
    <physiologicalReaction direction="left-to-right" evidence="15">
        <dbReference type="Rhea" id="RHEA:10273"/>
    </physiologicalReaction>
</comment>
<comment type="catalytic activity">
    <reaction evidence="18">
        <text>a 1-acyl-sn-glycerol + ATP = a 1-acyl-sn-glycero-3-phosphate + ADP + H(+)</text>
        <dbReference type="Rhea" id="RHEA:33747"/>
        <dbReference type="ChEBI" id="CHEBI:15378"/>
        <dbReference type="ChEBI" id="CHEBI:30616"/>
        <dbReference type="ChEBI" id="CHEBI:57970"/>
        <dbReference type="ChEBI" id="CHEBI:64683"/>
        <dbReference type="ChEBI" id="CHEBI:456216"/>
    </reaction>
    <physiologicalReaction direction="left-to-right" evidence="18">
        <dbReference type="Rhea" id="RHEA:33748"/>
    </physiologicalReaction>
</comment>
<dbReference type="GO" id="GO:0046486">
    <property type="term" value="P:glycerolipid metabolic process"/>
    <property type="evidence" value="ECO:0007669"/>
    <property type="project" value="UniProtKB-UniPathway"/>
</dbReference>
<evidence type="ECO:0000256" key="26">
    <source>
        <dbReference type="ARBA" id="ARBA00044480"/>
    </source>
</evidence>
<evidence type="ECO:0000313" key="31">
    <source>
        <dbReference type="EMBL" id="JAC05026.1"/>
    </source>
</evidence>
<evidence type="ECO:0000256" key="14">
    <source>
        <dbReference type="ARBA" id="ARBA00023371"/>
    </source>
</evidence>
<dbReference type="GO" id="GO:0005743">
    <property type="term" value="C:mitochondrial inner membrane"/>
    <property type="evidence" value="ECO:0007669"/>
    <property type="project" value="UniProtKB-SubCell"/>
</dbReference>
<dbReference type="GO" id="GO:0047620">
    <property type="term" value="F:acylglycerol kinase activity"/>
    <property type="evidence" value="ECO:0007669"/>
    <property type="project" value="UniProtKB-EC"/>
</dbReference>
<keyword evidence="11" id="KW-0443">Lipid metabolism</keyword>
<reference evidence="31" key="1">
    <citation type="submission" date="2013-07" db="EMBL/GenBank/DDBJ databases">
        <authorList>
            <person name="Geib S."/>
        </authorList>
    </citation>
    <scope>NUCLEOTIDE SEQUENCE</scope>
</reference>
<dbReference type="GO" id="GO:0004143">
    <property type="term" value="F:ATP-dependent diacylglycerol kinase activity"/>
    <property type="evidence" value="ECO:0007669"/>
    <property type="project" value="UniProtKB-EC"/>
</dbReference>
<evidence type="ECO:0000256" key="27">
    <source>
        <dbReference type="ARBA" id="ARBA00048034"/>
    </source>
</evidence>
<evidence type="ECO:0000256" key="12">
    <source>
        <dbReference type="ARBA" id="ARBA00023128"/>
    </source>
</evidence>
<dbReference type="Pfam" id="PF00781">
    <property type="entry name" value="DAGK_cat"/>
    <property type="match status" value="1"/>
</dbReference>
<protein>
    <recommendedName>
        <fullName evidence="24">Acylglycerol kinase, mitochondrial</fullName>
        <ecNumber evidence="5">2.7.1.107</ecNumber>
        <ecNumber evidence="22">2.7.1.138</ecNumber>
        <ecNumber evidence="23">2.7.1.94</ecNumber>
    </recommendedName>
    <alternativeName>
        <fullName evidence="25">Multiple substrate lipid kinase</fullName>
    </alternativeName>
</protein>
<dbReference type="OrthoDB" id="9979394at2759"/>
<evidence type="ECO:0000256" key="11">
    <source>
        <dbReference type="ARBA" id="ARBA00023098"/>
    </source>
</evidence>
<name>W8BUK1_CERCA</name>
<evidence type="ECO:0000256" key="25">
    <source>
        <dbReference type="ARBA" id="ARBA00030553"/>
    </source>
</evidence>